<name>A0ABU4RNY7_9HYPH</name>
<dbReference type="GO" id="GO:0006508">
    <property type="term" value="P:proteolysis"/>
    <property type="evidence" value="ECO:0007669"/>
    <property type="project" value="UniProtKB-KW"/>
</dbReference>
<dbReference type="Proteomes" id="UP001274321">
    <property type="component" value="Unassembled WGS sequence"/>
</dbReference>
<dbReference type="RefSeq" id="WP_319844687.1">
    <property type="nucleotide sequence ID" value="NZ_JAXAFJ010000006.1"/>
</dbReference>
<protein>
    <submittedName>
        <fullName evidence="5">HK97 family phage prohead protease</fullName>
    </submittedName>
</protein>
<evidence type="ECO:0000256" key="1">
    <source>
        <dbReference type="ARBA" id="ARBA00022612"/>
    </source>
</evidence>
<evidence type="ECO:0000256" key="3">
    <source>
        <dbReference type="ARBA" id="ARBA00022801"/>
    </source>
</evidence>
<evidence type="ECO:0000256" key="2">
    <source>
        <dbReference type="ARBA" id="ARBA00022670"/>
    </source>
</evidence>
<dbReference type="SUPFAM" id="SSF50789">
    <property type="entry name" value="Herpes virus serine proteinase, assemblin"/>
    <property type="match status" value="1"/>
</dbReference>
<evidence type="ECO:0000313" key="5">
    <source>
        <dbReference type="EMBL" id="MDX6806558.1"/>
    </source>
</evidence>
<keyword evidence="6" id="KW-1185">Reference proteome</keyword>
<proteinExistence type="predicted"/>
<evidence type="ECO:0000259" key="4">
    <source>
        <dbReference type="Pfam" id="PF04586"/>
    </source>
</evidence>
<gene>
    <name evidence="5" type="ORF">SCD90_10815</name>
</gene>
<dbReference type="EMBL" id="JAXAFJ010000006">
    <property type="protein sequence ID" value="MDX6806558.1"/>
    <property type="molecule type" value="Genomic_DNA"/>
</dbReference>
<dbReference type="NCBIfam" id="TIGR01543">
    <property type="entry name" value="proheadase_HK97"/>
    <property type="match status" value="1"/>
</dbReference>
<comment type="caution">
    <text evidence="5">The sequence shown here is derived from an EMBL/GenBank/DDBJ whole genome shotgun (WGS) entry which is preliminary data.</text>
</comment>
<reference evidence="5 6" key="1">
    <citation type="submission" date="2023-11" db="EMBL/GenBank/DDBJ databases">
        <authorList>
            <person name="Bao R."/>
        </authorList>
    </citation>
    <scope>NUCLEOTIDE SEQUENCE [LARGE SCALE GENOMIC DNA]</scope>
    <source>
        <strain evidence="5 6">PJ23</strain>
    </source>
</reference>
<sequence length="188" mass="20583">MPNTWTPVTETKRLARPPRAVASGGVIAGYASLFGETDLGGDVVAKGAFMDSLRRNGPSRVRMLFQHDPTEPIGVWDEIREDSMGLRVRGRLALKVARAAEVWSLIQEGAIDGLSIGFKAVTARRDARTGVRRLEKLDLWEISIVTFPMLPEARIAASKAAPPPFKASADFGGSRNLLRARAETVFRR</sequence>
<evidence type="ECO:0000313" key="6">
    <source>
        <dbReference type="Proteomes" id="UP001274321"/>
    </source>
</evidence>
<dbReference type="InterPro" id="IPR006433">
    <property type="entry name" value="Prohead_protease"/>
</dbReference>
<organism evidence="5 6">
    <name type="scientific">Terrihabitans rhizophilus</name>
    <dbReference type="NCBI Taxonomy" id="3092662"/>
    <lineage>
        <taxon>Bacteria</taxon>
        <taxon>Pseudomonadati</taxon>
        <taxon>Pseudomonadota</taxon>
        <taxon>Alphaproteobacteria</taxon>
        <taxon>Hyphomicrobiales</taxon>
        <taxon>Terrihabitans</taxon>
    </lineage>
</organism>
<keyword evidence="2 5" id="KW-0645">Protease</keyword>
<keyword evidence="1" id="KW-1188">Viral release from host cell</keyword>
<accession>A0ABU4RNY7</accession>
<keyword evidence="3" id="KW-0378">Hydrolase</keyword>
<dbReference type="Pfam" id="PF04586">
    <property type="entry name" value="Peptidase_S78"/>
    <property type="match status" value="1"/>
</dbReference>
<feature type="domain" description="Prohead serine protease" evidence="4">
    <location>
        <begin position="26"/>
        <end position="159"/>
    </location>
</feature>
<dbReference type="GO" id="GO:0008233">
    <property type="term" value="F:peptidase activity"/>
    <property type="evidence" value="ECO:0007669"/>
    <property type="project" value="UniProtKB-KW"/>
</dbReference>
<dbReference type="InterPro" id="IPR054613">
    <property type="entry name" value="Peptidase_S78_dom"/>
</dbReference>